<dbReference type="SUPFAM" id="SSF103506">
    <property type="entry name" value="Mitochondrial carrier"/>
    <property type="match status" value="1"/>
</dbReference>
<keyword evidence="8 9" id="KW-0472">Membrane</keyword>
<evidence type="ECO:0000313" key="12">
    <source>
        <dbReference type="Proteomes" id="UP000191144"/>
    </source>
</evidence>
<dbReference type="AlphaFoldDB" id="A0A1G4JIC1"/>
<evidence type="ECO:0000256" key="8">
    <source>
        <dbReference type="ARBA" id="ARBA00023136"/>
    </source>
</evidence>
<evidence type="ECO:0000256" key="2">
    <source>
        <dbReference type="ARBA" id="ARBA00022448"/>
    </source>
</evidence>
<protein>
    <submittedName>
        <fullName evidence="11">LAME_0E06810g1_1</fullName>
    </submittedName>
</protein>
<keyword evidence="5" id="KW-0999">Mitochondrion inner membrane</keyword>
<gene>
    <name evidence="11" type="ORF">LAME_0E06810G</name>
</gene>
<keyword evidence="12" id="KW-1185">Reference proteome</keyword>
<dbReference type="PANTHER" id="PTHR24089">
    <property type="entry name" value="SOLUTE CARRIER FAMILY 25"/>
    <property type="match status" value="1"/>
</dbReference>
<evidence type="ECO:0000256" key="5">
    <source>
        <dbReference type="ARBA" id="ARBA00022792"/>
    </source>
</evidence>
<evidence type="ECO:0000313" key="11">
    <source>
        <dbReference type="EMBL" id="SCU90046.1"/>
    </source>
</evidence>
<dbReference type="InterPro" id="IPR018108">
    <property type="entry name" value="MCP_transmembrane"/>
</dbReference>
<organism evidence="11 12">
    <name type="scientific">Lachancea meyersii CBS 8951</name>
    <dbReference type="NCBI Taxonomy" id="1266667"/>
    <lineage>
        <taxon>Eukaryota</taxon>
        <taxon>Fungi</taxon>
        <taxon>Dikarya</taxon>
        <taxon>Ascomycota</taxon>
        <taxon>Saccharomycotina</taxon>
        <taxon>Saccharomycetes</taxon>
        <taxon>Saccharomycetales</taxon>
        <taxon>Saccharomycetaceae</taxon>
        <taxon>Lachancea</taxon>
    </lineage>
</organism>
<feature type="repeat" description="Solcar" evidence="9">
    <location>
        <begin position="12"/>
        <end position="99"/>
    </location>
</feature>
<dbReference type="GO" id="GO:0005743">
    <property type="term" value="C:mitochondrial inner membrane"/>
    <property type="evidence" value="ECO:0007669"/>
    <property type="project" value="UniProtKB-SubCell"/>
</dbReference>
<name>A0A1G4JIC1_9SACH</name>
<reference evidence="12" key="1">
    <citation type="submission" date="2016-03" db="EMBL/GenBank/DDBJ databases">
        <authorList>
            <person name="Devillers Hugo."/>
        </authorList>
    </citation>
    <scope>NUCLEOTIDE SEQUENCE [LARGE SCALE GENOMIC DNA]</scope>
</reference>
<dbReference type="OrthoDB" id="18574at2759"/>
<evidence type="ECO:0000256" key="10">
    <source>
        <dbReference type="RuleBase" id="RU000488"/>
    </source>
</evidence>
<dbReference type="InterPro" id="IPR023395">
    <property type="entry name" value="MCP_dom_sf"/>
</dbReference>
<keyword evidence="6" id="KW-1133">Transmembrane helix</keyword>
<keyword evidence="4" id="KW-0677">Repeat</keyword>
<dbReference type="Proteomes" id="UP000191144">
    <property type="component" value="Chromosome E"/>
</dbReference>
<sequence>MQEDHLRKGQEVPFHWSVLAGCASGLSARFVTAPLDTVKIRFQLHLANEASQGGIFSVVRSIVRQEGMRALWKGNVPAAAMYILYGSTQFGAFSTFNKALADNQWPAQIHSCVVGALAGSCSAMTSYPFDVLRTRFVANHDKALATMLGTTRSILRHEGFRGFFRGVSSSIVSIGIASSSMFATYESIKIFCEQSPSKDSMPIKVLESSASVLAGLFSKTLVFPIDTIRKRFQVVNSQQLDYLSQHNEAYSAYKSTNFTQLARRVVQKEGFLALYRGFTLSLVKSIPSTVVSIGVYEWTLRQMR</sequence>
<dbReference type="PROSITE" id="PS51257">
    <property type="entry name" value="PROKAR_LIPOPROTEIN"/>
    <property type="match status" value="1"/>
</dbReference>
<dbReference type="Gene3D" id="1.50.40.10">
    <property type="entry name" value="Mitochondrial carrier domain"/>
    <property type="match status" value="1"/>
</dbReference>
<proteinExistence type="inferred from homology"/>
<dbReference type="EMBL" id="LT598481">
    <property type="protein sequence ID" value="SCU90046.1"/>
    <property type="molecule type" value="Genomic_DNA"/>
</dbReference>
<keyword evidence="7" id="KW-0496">Mitochondrion</keyword>
<evidence type="ECO:0000256" key="6">
    <source>
        <dbReference type="ARBA" id="ARBA00022989"/>
    </source>
</evidence>
<keyword evidence="2 10" id="KW-0813">Transport</keyword>
<keyword evidence="3 9" id="KW-0812">Transmembrane</keyword>
<feature type="repeat" description="Solcar" evidence="9">
    <location>
        <begin position="202"/>
        <end position="302"/>
    </location>
</feature>
<dbReference type="PROSITE" id="PS50920">
    <property type="entry name" value="SOLCAR"/>
    <property type="match status" value="3"/>
</dbReference>
<comment type="subcellular location">
    <subcellularLocation>
        <location evidence="1">Mitochondrion inner membrane</location>
        <topology evidence="1">Multi-pass membrane protein</topology>
    </subcellularLocation>
</comment>
<evidence type="ECO:0000256" key="3">
    <source>
        <dbReference type="ARBA" id="ARBA00022692"/>
    </source>
</evidence>
<dbReference type="GO" id="GO:0055085">
    <property type="term" value="P:transmembrane transport"/>
    <property type="evidence" value="ECO:0007669"/>
    <property type="project" value="InterPro"/>
</dbReference>
<dbReference type="InterPro" id="IPR002067">
    <property type="entry name" value="MCP"/>
</dbReference>
<evidence type="ECO:0000256" key="7">
    <source>
        <dbReference type="ARBA" id="ARBA00023128"/>
    </source>
</evidence>
<evidence type="ECO:0000256" key="1">
    <source>
        <dbReference type="ARBA" id="ARBA00004448"/>
    </source>
</evidence>
<evidence type="ECO:0000256" key="4">
    <source>
        <dbReference type="ARBA" id="ARBA00022737"/>
    </source>
</evidence>
<evidence type="ECO:0000256" key="9">
    <source>
        <dbReference type="PROSITE-ProRule" id="PRU00282"/>
    </source>
</evidence>
<dbReference type="PRINTS" id="PR00926">
    <property type="entry name" value="MITOCARRIER"/>
</dbReference>
<comment type="similarity">
    <text evidence="10">Belongs to the mitochondrial carrier (TC 2.A.29) family.</text>
</comment>
<dbReference type="Pfam" id="PF00153">
    <property type="entry name" value="Mito_carr"/>
    <property type="match status" value="3"/>
</dbReference>
<accession>A0A1G4JIC1</accession>
<feature type="repeat" description="Solcar" evidence="9">
    <location>
        <begin position="106"/>
        <end position="191"/>
    </location>
</feature>